<proteinExistence type="predicted"/>
<keyword evidence="7" id="KW-1185">Reference proteome</keyword>
<dbReference type="OrthoDB" id="1607513at2759"/>
<accession>A0A8S0W356</accession>
<dbReference type="AlphaFoldDB" id="A0A8S0W356"/>
<evidence type="ECO:0000313" key="6">
    <source>
        <dbReference type="EMBL" id="CAA7260564.1"/>
    </source>
</evidence>
<dbReference type="InterPro" id="IPR012337">
    <property type="entry name" value="RNaseH-like_sf"/>
</dbReference>
<evidence type="ECO:0000256" key="5">
    <source>
        <dbReference type="ARBA" id="ARBA00023242"/>
    </source>
</evidence>
<gene>
    <name evidence="6" type="ORF">AAE3_LOCUS2690</name>
</gene>
<comment type="subcellular location">
    <subcellularLocation>
        <location evidence="1">Nucleus</location>
    </subcellularLocation>
</comment>
<dbReference type="InterPro" id="IPR052035">
    <property type="entry name" value="ZnF_BED_domain_contain"/>
</dbReference>
<evidence type="ECO:0000256" key="4">
    <source>
        <dbReference type="ARBA" id="ARBA00022833"/>
    </source>
</evidence>
<keyword evidence="2" id="KW-0479">Metal-binding</keyword>
<evidence type="ECO:0000313" key="7">
    <source>
        <dbReference type="Proteomes" id="UP000467700"/>
    </source>
</evidence>
<keyword evidence="4" id="KW-0862">Zinc</keyword>
<protein>
    <submittedName>
        <fullName evidence="6">Uncharacterized protein</fullName>
    </submittedName>
</protein>
<name>A0A8S0W356_CYCAE</name>
<keyword evidence="5" id="KW-0539">Nucleus</keyword>
<sequence>MVIAQHLRGWKKLARGEVLAGTNPSWTGGAHEEFTLEGFYKCLIRWIIVDDQSINVIDSRELHNLLTYISYELMDDDIPHRSTLMNLIIQHFFKEYGKVLLEIKDAAGRVSYTADAWSHNDLSSFLAITAHYMYITPEGHLVLRNRLITFHHLEGSHDGKNLADVFFHVLQEVSGLDCIGMITLNNAGNNDTMMKGLETRLRA</sequence>
<comment type="caution">
    <text evidence="6">The sequence shown here is derived from an EMBL/GenBank/DDBJ whole genome shotgun (WGS) entry which is preliminary data.</text>
</comment>
<dbReference type="SUPFAM" id="SSF53098">
    <property type="entry name" value="Ribonuclease H-like"/>
    <property type="match status" value="1"/>
</dbReference>
<evidence type="ECO:0000256" key="1">
    <source>
        <dbReference type="ARBA" id="ARBA00004123"/>
    </source>
</evidence>
<evidence type="ECO:0000256" key="3">
    <source>
        <dbReference type="ARBA" id="ARBA00022771"/>
    </source>
</evidence>
<dbReference type="PANTHER" id="PTHR46481:SF10">
    <property type="entry name" value="ZINC FINGER BED DOMAIN-CONTAINING PROTEIN 39"/>
    <property type="match status" value="1"/>
</dbReference>
<dbReference type="PANTHER" id="PTHR46481">
    <property type="entry name" value="ZINC FINGER BED DOMAIN-CONTAINING PROTEIN 4"/>
    <property type="match status" value="1"/>
</dbReference>
<keyword evidence="3" id="KW-0863">Zinc-finger</keyword>
<dbReference type="Proteomes" id="UP000467700">
    <property type="component" value="Unassembled WGS sequence"/>
</dbReference>
<dbReference type="GO" id="GO:0008270">
    <property type="term" value="F:zinc ion binding"/>
    <property type="evidence" value="ECO:0007669"/>
    <property type="project" value="UniProtKB-KW"/>
</dbReference>
<evidence type="ECO:0000256" key="2">
    <source>
        <dbReference type="ARBA" id="ARBA00022723"/>
    </source>
</evidence>
<organism evidence="6 7">
    <name type="scientific">Cyclocybe aegerita</name>
    <name type="common">Black poplar mushroom</name>
    <name type="synonym">Agrocybe aegerita</name>
    <dbReference type="NCBI Taxonomy" id="1973307"/>
    <lineage>
        <taxon>Eukaryota</taxon>
        <taxon>Fungi</taxon>
        <taxon>Dikarya</taxon>
        <taxon>Basidiomycota</taxon>
        <taxon>Agaricomycotina</taxon>
        <taxon>Agaricomycetes</taxon>
        <taxon>Agaricomycetidae</taxon>
        <taxon>Agaricales</taxon>
        <taxon>Agaricineae</taxon>
        <taxon>Bolbitiaceae</taxon>
        <taxon>Cyclocybe</taxon>
    </lineage>
</organism>
<dbReference type="GO" id="GO:0005634">
    <property type="term" value="C:nucleus"/>
    <property type="evidence" value="ECO:0007669"/>
    <property type="project" value="UniProtKB-SubCell"/>
</dbReference>
<reference evidence="6 7" key="1">
    <citation type="submission" date="2020-01" db="EMBL/GenBank/DDBJ databases">
        <authorList>
            <person name="Gupta K D."/>
        </authorList>
    </citation>
    <scope>NUCLEOTIDE SEQUENCE [LARGE SCALE GENOMIC DNA]</scope>
</reference>
<dbReference type="EMBL" id="CACVBS010000029">
    <property type="protein sequence ID" value="CAA7260564.1"/>
    <property type="molecule type" value="Genomic_DNA"/>
</dbReference>